<gene>
    <name evidence="1" type="ORF">VN21_11345</name>
</gene>
<keyword evidence="2" id="KW-1185">Reference proteome</keyword>
<dbReference type="RefSeq" id="WP_046823379.1">
    <property type="nucleotide sequence ID" value="NZ_JBCLWQ010000002.1"/>
</dbReference>
<reference evidence="1 2" key="1">
    <citation type="submission" date="2015-04" db="EMBL/GenBank/DDBJ databases">
        <title>Microcin producing Clostridium sp. JC272T.</title>
        <authorList>
            <person name="Jyothsna T."/>
            <person name="Sasikala C."/>
            <person name="Ramana C."/>
        </authorList>
    </citation>
    <scope>NUCLEOTIDE SEQUENCE [LARGE SCALE GENOMIC DNA]</scope>
    <source>
        <strain evidence="1 2">JC272</strain>
    </source>
</reference>
<comment type="caution">
    <text evidence="1">The sequence shown here is derived from an EMBL/GenBank/DDBJ whole genome shotgun (WGS) entry which is preliminary data.</text>
</comment>
<dbReference type="Proteomes" id="UP000034407">
    <property type="component" value="Unassembled WGS sequence"/>
</dbReference>
<name>A0A0M3DHW8_9FIRM</name>
<evidence type="ECO:0000313" key="2">
    <source>
        <dbReference type="Proteomes" id="UP000034407"/>
    </source>
</evidence>
<organism evidence="1 2">
    <name type="scientific">Paraclostridium benzoelyticum</name>
    <dbReference type="NCBI Taxonomy" id="1629550"/>
    <lineage>
        <taxon>Bacteria</taxon>
        <taxon>Bacillati</taxon>
        <taxon>Bacillota</taxon>
        <taxon>Clostridia</taxon>
        <taxon>Peptostreptococcales</taxon>
        <taxon>Peptostreptococcaceae</taxon>
        <taxon>Paraclostridium</taxon>
    </lineage>
</organism>
<protein>
    <submittedName>
        <fullName evidence="1">Uncharacterized protein</fullName>
    </submittedName>
</protein>
<accession>A0A0M3DHW8</accession>
<proteinExistence type="predicted"/>
<dbReference type="PATRIC" id="fig|1629550.3.peg.1727"/>
<dbReference type="OrthoDB" id="1757219at2"/>
<dbReference type="EMBL" id="LBBT01000227">
    <property type="protein sequence ID" value="KKY00962.1"/>
    <property type="molecule type" value="Genomic_DNA"/>
</dbReference>
<dbReference type="AlphaFoldDB" id="A0A0M3DHW8"/>
<evidence type="ECO:0000313" key="1">
    <source>
        <dbReference type="EMBL" id="KKY00962.1"/>
    </source>
</evidence>
<sequence>MDERILNEKKKYDKMYTDLVFAANDLKQMLSSEELRKRVFIRKLDDLSGYIAFLNDLEKEEKNEDKNIFSKLFKKKNNIEDEIQSYLTRDKRESINKLDKCKTCKCINCVKECNFNRCINCRESEYTYDCDKEKFVFTKSTDIVTLYNGDEEFKFDVKGYLIEIQDQSLSRYVYLVDSKDKDNQQLLEYFKFKGEESYDSVIDGEDTSNLDRLYNKFIEMGLNV</sequence>